<dbReference type="GO" id="GO:0004674">
    <property type="term" value="F:protein serine/threonine kinase activity"/>
    <property type="evidence" value="ECO:0007669"/>
    <property type="project" value="UniProtKB-KW"/>
</dbReference>
<dbReference type="PROSITE" id="PS00108">
    <property type="entry name" value="PROTEIN_KINASE_ST"/>
    <property type="match status" value="1"/>
</dbReference>
<keyword evidence="7 14" id="KW-0547">Nucleotide-binding</keyword>
<dbReference type="PANTHER" id="PTHR24348">
    <property type="entry name" value="SERINE/THREONINE-PROTEIN KINASE UNC-51-RELATED"/>
    <property type="match status" value="1"/>
</dbReference>
<evidence type="ECO:0000313" key="18">
    <source>
        <dbReference type="Proteomes" id="UP000688137"/>
    </source>
</evidence>
<comment type="catalytic activity">
    <reaction evidence="12">
        <text>L-threonyl-[protein] + ATP = O-phospho-L-threonyl-[protein] + ADP + H(+)</text>
        <dbReference type="Rhea" id="RHEA:46608"/>
        <dbReference type="Rhea" id="RHEA-COMP:11060"/>
        <dbReference type="Rhea" id="RHEA-COMP:11605"/>
        <dbReference type="ChEBI" id="CHEBI:15378"/>
        <dbReference type="ChEBI" id="CHEBI:30013"/>
        <dbReference type="ChEBI" id="CHEBI:30616"/>
        <dbReference type="ChEBI" id="CHEBI:61977"/>
        <dbReference type="ChEBI" id="CHEBI:456216"/>
        <dbReference type="EC" id="2.7.11.1"/>
    </reaction>
</comment>
<dbReference type="Pfam" id="PF00069">
    <property type="entry name" value="Pkinase"/>
    <property type="match status" value="1"/>
</dbReference>
<name>A0A8S1K312_PARPR</name>
<dbReference type="FunFam" id="1.10.510.10:FF:000771">
    <property type="entry name" value="Uncharacterized protein"/>
    <property type="match status" value="1"/>
</dbReference>
<comment type="similarity">
    <text evidence="11">Belongs to the protein kinase superfamily. Ser/Thr protein kinase family. CDPK subfamily.</text>
</comment>
<gene>
    <name evidence="17" type="ORF">PPRIM_AZ9-3.1.T0120317</name>
</gene>
<evidence type="ECO:0000259" key="16">
    <source>
        <dbReference type="PROSITE" id="PS50011"/>
    </source>
</evidence>
<evidence type="ECO:0000256" key="3">
    <source>
        <dbReference type="ARBA" id="ARBA00022527"/>
    </source>
</evidence>
<proteinExistence type="inferred from homology"/>
<evidence type="ECO:0000256" key="9">
    <source>
        <dbReference type="ARBA" id="ARBA00022837"/>
    </source>
</evidence>
<dbReference type="PANTHER" id="PTHR24348:SF22">
    <property type="entry name" value="NON-SPECIFIC SERINE_THREONINE PROTEIN KINASE"/>
    <property type="match status" value="1"/>
</dbReference>
<keyword evidence="4" id="KW-0808">Transferase</keyword>
<dbReference type="GO" id="GO:0000407">
    <property type="term" value="C:phagophore assembly site"/>
    <property type="evidence" value="ECO:0007669"/>
    <property type="project" value="TreeGrafter"/>
</dbReference>
<dbReference type="GO" id="GO:0000045">
    <property type="term" value="P:autophagosome assembly"/>
    <property type="evidence" value="ECO:0007669"/>
    <property type="project" value="TreeGrafter"/>
</dbReference>
<comment type="catalytic activity">
    <reaction evidence="13">
        <text>L-seryl-[protein] + ATP = O-phospho-L-seryl-[protein] + ADP + H(+)</text>
        <dbReference type="Rhea" id="RHEA:17989"/>
        <dbReference type="Rhea" id="RHEA-COMP:9863"/>
        <dbReference type="Rhea" id="RHEA-COMP:11604"/>
        <dbReference type="ChEBI" id="CHEBI:15378"/>
        <dbReference type="ChEBI" id="CHEBI:29999"/>
        <dbReference type="ChEBI" id="CHEBI:30616"/>
        <dbReference type="ChEBI" id="CHEBI:83421"/>
        <dbReference type="ChEBI" id="CHEBI:456216"/>
        <dbReference type="EC" id="2.7.11.1"/>
    </reaction>
</comment>
<dbReference type="GO" id="GO:0016020">
    <property type="term" value="C:membrane"/>
    <property type="evidence" value="ECO:0007669"/>
    <property type="project" value="TreeGrafter"/>
</dbReference>
<feature type="domain" description="Protein kinase" evidence="16">
    <location>
        <begin position="10"/>
        <end position="257"/>
    </location>
</feature>
<dbReference type="InterPro" id="IPR017441">
    <property type="entry name" value="Protein_kinase_ATP_BS"/>
</dbReference>
<dbReference type="Proteomes" id="UP000688137">
    <property type="component" value="Unassembled WGS sequence"/>
</dbReference>
<accession>A0A8S1K312</accession>
<comment type="caution">
    <text evidence="17">The sequence shown here is derived from an EMBL/GenBank/DDBJ whole genome shotgun (WGS) entry which is preliminary data.</text>
</comment>
<dbReference type="EC" id="2.7.11.1" evidence="2"/>
<evidence type="ECO:0000256" key="11">
    <source>
        <dbReference type="ARBA" id="ARBA00024334"/>
    </source>
</evidence>
<dbReference type="OMA" id="AYRINCI"/>
<evidence type="ECO:0000256" key="6">
    <source>
        <dbReference type="ARBA" id="ARBA00022737"/>
    </source>
</evidence>
<evidence type="ECO:0000256" key="4">
    <source>
        <dbReference type="ARBA" id="ARBA00022679"/>
    </source>
</evidence>
<dbReference type="GO" id="GO:0005776">
    <property type="term" value="C:autophagosome"/>
    <property type="evidence" value="ECO:0007669"/>
    <property type="project" value="TreeGrafter"/>
</dbReference>
<evidence type="ECO:0000256" key="10">
    <source>
        <dbReference type="ARBA" id="ARBA00022840"/>
    </source>
</evidence>
<evidence type="ECO:0000256" key="12">
    <source>
        <dbReference type="ARBA" id="ARBA00047899"/>
    </source>
</evidence>
<evidence type="ECO:0000256" key="8">
    <source>
        <dbReference type="ARBA" id="ARBA00022777"/>
    </source>
</evidence>
<evidence type="ECO:0000256" key="13">
    <source>
        <dbReference type="ARBA" id="ARBA00048679"/>
    </source>
</evidence>
<keyword evidence="9" id="KW-0106">Calcium</keyword>
<dbReference type="PROSITE" id="PS00107">
    <property type="entry name" value="PROTEIN_KINASE_ATP"/>
    <property type="match status" value="1"/>
</dbReference>
<evidence type="ECO:0000256" key="1">
    <source>
        <dbReference type="ARBA" id="ARBA00001946"/>
    </source>
</evidence>
<evidence type="ECO:0000256" key="5">
    <source>
        <dbReference type="ARBA" id="ARBA00022723"/>
    </source>
</evidence>
<dbReference type="FunFam" id="3.30.200.20:FF:000315">
    <property type="entry name" value="Calcium-dependent protein kinase 3"/>
    <property type="match status" value="1"/>
</dbReference>
<evidence type="ECO:0000256" key="14">
    <source>
        <dbReference type="PROSITE-ProRule" id="PRU10141"/>
    </source>
</evidence>
<organism evidence="17 18">
    <name type="scientific">Paramecium primaurelia</name>
    <dbReference type="NCBI Taxonomy" id="5886"/>
    <lineage>
        <taxon>Eukaryota</taxon>
        <taxon>Sar</taxon>
        <taxon>Alveolata</taxon>
        <taxon>Ciliophora</taxon>
        <taxon>Intramacronucleata</taxon>
        <taxon>Oligohymenophorea</taxon>
        <taxon>Peniculida</taxon>
        <taxon>Parameciidae</taxon>
        <taxon>Paramecium</taxon>
    </lineage>
</organism>
<dbReference type="GO" id="GO:0005524">
    <property type="term" value="F:ATP binding"/>
    <property type="evidence" value="ECO:0007669"/>
    <property type="project" value="UniProtKB-UniRule"/>
</dbReference>
<evidence type="ECO:0000256" key="2">
    <source>
        <dbReference type="ARBA" id="ARBA00012513"/>
    </source>
</evidence>
<dbReference type="InterPro" id="IPR000719">
    <property type="entry name" value="Prot_kinase_dom"/>
</dbReference>
<dbReference type="EMBL" id="CAJJDM010000009">
    <property type="protein sequence ID" value="CAD8048093.1"/>
    <property type="molecule type" value="Genomic_DNA"/>
</dbReference>
<dbReference type="SMART" id="SM00220">
    <property type="entry name" value="S_TKc"/>
    <property type="match status" value="1"/>
</dbReference>
<dbReference type="InterPro" id="IPR045269">
    <property type="entry name" value="Atg1-like"/>
</dbReference>
<dbReference type="InterPro" id="IPR008271">
    <property type="entry name" value="Ser/Thr_kinase_AS"/>
</dbReference>
<dbReference type="GO" id="GO:0046872">
    <property type="term" value="F:metal ion binding"/>
    <property type="evidence" value="ECO:0007669"/>
    <property type="project" value="UniProtKB-KW"/>
</dbReference>
<dbReference type="PROSITE" id="PS50011">
    <property type="entry name" value="PROTEIN_KINASE_DOM"/>
    <property type="match status" value="1"/>
</dbReference>
<protein>
    <recommendedName>
        <fullName evidence="2">non-specific serine/threonine protein kinase</fullName>
        <ecNumber evidence="2">2.7.11.1</ecNumber>
    </recommendedName>
</protein>
<keyword evidence="3 15" id="KW-0723">Serine/threonine-protein kinase</keyword>
<dbReference type="AlphaFoldDB" id="A0A8S1K312"/>
<evidence type="ECO:0000313" key="17">
    <source>
        <dbReference type="EMBL" id="CAD8048093.1"/>
    </source>
</evidence>
<dbReference type="GO" id="GO:0010506">
    <property type="term" value="P:regulation of autophagy"/>
    <property type="evidence" value="ECO:0007669"/>
    <property type="project" value="InterPro"/>
</dbReference>
<evidence type="ECO:0000256" key="7">
    <source>
        <dbReference type="ARBA" id="ARBA00022741"/>
    </source>
</evidence>
<comment type="cofactor">
    <cofactor evidence="1">
        <name>Mg(2+)</name>
        <dbReference type="ChEBI" id="CHEBI:18420"/>
    </cofactor>
</comment>
<keyword evidence="5" id="KW-0479">Metal-binding</keyword>
<dbReference type="GO" id="GO:0005829">
    <property type="term" value="C:cytosol"/>
    <property type="evidence" value="ECO:0007669"/>
    <property type="project" value="TreeGrafter"/>
</dbReference>
<keyword evidence="18" id="KW-1185">Reference proteome</keyword>
<keyword evidence="6" id="KW-0677">Repeat</keyword>
<keyword evidence="8" id="KW-0418">Kinase</keyword>
<evidence type="ECO:0000256" key="15">
    <source>
        <dbReference type="RuleBase" id="RU000304"/>
    </source>
</evidence>
<keyword evidence="10 14" id="KW-0067">ATP-binding</keyword>
<reference evidence="17" key="1">
    <citation type="submission" date="2021-01" db="EMBL/GenBank/DDBJ databases">
        <authorList>
            <consortium name="Genoscope - CEA"/>
            <person name="William W."/>
        </authorList>
    </citation>
    <scope>NUCLEOTIDE SEQUENCE</scope>
</reference>
<sequence length="480" mass="56775">MDKLIGHYRFNMNHLIGRGAYGSVFKGKTQQGQPVAVKVIDKRMINKENEKHLKNEVESMRTLNHPNIVKFLDYYETQNNIYIISEFCDGGDLRDLIKRGKQDDNLVISILQQILNGYRELQNKSIIHRDLKPANILIHQNVIKIADFGFSKRINFENDLMNSVAGTPLYMAPQTVLRQPYCSKCDIWSLGMILYELIFQKPPIKAQNVLELQEQIKLPIIVPKIDNQLLQDLIQKCLQVNEDERISWDEIYNHELFCQNDYYMQQIQNIEEEKGQQLSESQSISNQNLLEYQRLMIKNYLEIEFENNQKLYLNIINTTRSLYNFSIFVNAQQRQYQYAQQLAQYLQGCAFFHLNLIDQSILFKEFDKFILTESGQYCLQQLQFLKQMIQEKNIQLLNSTFNQFDLNELQKFLEYAIIQITTQSAQMNHAKLCFILMSKYIIEMIKYENEYPNKHLFQLIDIAQIDILSDQELAYRINCI</sequence>
<feature type="binding site" evidence="14">
    <location>
        <position position="38"/>
    </location>
    <ligand>
        <name>ATP</name>
        <dbReference type="ChEBI" id="CHEBI:30616"/>
    </ligand>
</feature>